<evidence type="ECO:0000256" key="1">
    <source>
        <dbReference type="ARBA" id="ARBA00004651"/>
    </source>
</evidence>
<dbReference type="InterPro" id="IPR010920">
    <property type="entry name" value="LSM_dom_sf"/>
</dbReference>
<dbReference type="InterPro" id="IPR049278">
    <property type="entry name" value="MS_channel_C"/>
</dbReference>
<feature type="transmembrane region" description="Helical" evidence="7">
    <location>
        <begin position="59"/>
        <end position="77"/>
    </location>
</feature>
<dbReference type="GO" id="GO:0008381">
    <property type="term" value="F:mechanosensitive monoatomic ion channel activity"/>
    <property type="evidence" value="ECO:0007669"/>
    <property type="project" value="InterPro"/>
</dbReference>
<proteinExistence type="inferred from homology"/>
<evidence type="ECO:0000256" key="5">
    <source>
        <dbReference type="ARBA" id="ARBA00022989"/>
    </source>
</evidence>
<evidence type="ECO:0000259" key="8">
    <source>
        <dbReference type="Pfam" id="PF00924"/>
    </source>
</evidence>
<feature type="transmembrane region" description="Helical" evidence="7">
    <location>
        <begin position="92"/>
        <end position="113"/>
    </location>
</feature>
<feature type="domain" description="Mechanosensitive ion channel MscS" evidence="8">
    <location>
        <begin position="181"/>
        <end position="246"/>
    </location>
</feature>
<gene>
    <name evidence="10" type="ORF">NMK71_09440</name>
</gene>
<keyword evidence="5 7" id="KW-1133">Transmembrane helix</keyword>
<evidence type="ECO:0000256" key="2">
    <source>
        <dbReference type="ARBA" id="ARBA00008017"/>
    </source>
</evidence>
<keyword evidence="6 7" id="KW-0472">Membrane</keyword>
<sequence length="365" mass="41537">MMEELYYEIRPELIYSAIVISLALLLIYGTKYFYKWLNNKLGAKFPHEDTSKINLTKKILYALWVVLAIIALTFIFIDREQYSIAKNTFNKALYLGIVAVAMLLVVTAVQVWFSKKIYEKSQTQEDTTSFKFIRYVAISGVYVIGVLLMLMTFESMRGFVVTALGSAGVIAIVAGVASQEALSNLVGGLFIIVFKPFKVNDIIKIDETMIGTVTDITLRHTVIKNYQNRMIVIPNAIINKEKLINFDLNGSICCEWIVIGISYDSDIDLAKSIIQEECENHPLILDNRSHIEKVNKEDVVKVRVVSLDDSSISIKAWAWARNYSDGFVMKCDLLESIKKRFDREGIEIPFPHRTLIMKKEEESLA</sequence>
<dbReference type="RefSeq" id="WP_304420990.1">
    <property type="nucleotide sequence ID" value="NZ_JANCMU010000005.1"/>
</dbReference>
<name>A0A9X4MYT4_9FLAO</name>
<dbReference type="Gene3D" id="1.10.287.1260">
    <property type="match status" value="1"/>
</dbReference>
<accession>A0A9X4MYT4</accession>
<dbReference type="EMBL" id="JANCMU010000005">
    <property type="protein sequence ID" value="MDG4946638.1"/>
    <property type="molecule type" value="Genomic_DNA"/>
</dbReference>
<organism evidence="10 11">
    <name type="scientific">Profundicola chukchiensis</name>
    <dbReference type="NCBI Taxonomy" id="2961959"/>
    <lineage>
        <taxon>Bacteria</taxon>
        <taxon>Pseudomonadati</taxon>
        <taxon>Bacteroidota</taxon>
        <taxon>Flavobacteriia</taxon>
        <taxon>Flavobacteriales</taxon>
        <taxon>Weeksellaceae</taxon>
        <taxon>Profundicola</taxon>
    </lineage>
</organism>
<evidence type="ECO:0000256" key="4">
    <source>
        <dbReference type="ARBA" id="ARBA00022692"/>
    </source>
</evidence>
<comment type="caution">
    <text evidence="10">The sequence shown here is derived from an EMBL/GenBank/DDBJ whole genome shotgun (WGS) entry which is preliminary data.</text>
</comment>
<feature type="domain" description="Mechanosensitive ion channel MscS C-terminal" evidence="9">
    <location>
        <begin position="257"/>
        <end position="348"/>
    </location>
</feature>
<keyword evidence="3" id="KW-1003">Cell membrane</keyword>
<dbReference type="Proteomes" id="UP001152599">
    <property type="component" value="Unassembled WGS sequence"/>
</dbReference>
<dbReference type="SUPFAM" id="SSF50182">
    <property type="entry name" value="Sm-like ribonucleoproteins"/>
    <property type="match status" value="1"/>
</dbReference>
<dbReference type="Gene3D" id="3.30.70.100">
    <property type="match status" value="1"/>
</dbReference>
<dbReference type="InterPro" id="IPR045275">
    <property type="entry name" value="MscS_archaea/bacteria_type"/>
</dbReference>
<dbReference type="PANTHER" id="PTHR30221:SF1">
    <property type="entry name" value="SMALL-CONDUCTANCE MECHANOSENSITIVE CHANNEL"/>
    <property type="match status" value="1"/>
</dbReference>
<dbReference type="Pfam" id="PF21082">
    <property type="entry name" value="MS_channel_3rd"/>
    <property type="match status" value="1"/>
</dbReference>
<dbReference type="InterPro" id="IPR011066">
    <property type="entry name" value="MscS_channel_C_sf"/>
</dbReference>
<keyword evidence="11" id="KW-1185">Reference proteome</keyword>
<dbReference type="Pfam" id="PF00924">
    <property type="entry name" value="MS_channel_2nd"/>
    <property type="match status" value="1"/>
</dbReference>
<evidence type="ECO:0000313" key="11">
    <source>
        <dbReference type="Proteomes" id="UP001152599"/>
    </source>
</evidence>
<reference evidence="10" key="1">
    <citation type="submission" date="2022-07" db="EMBL/GenBank/DDBJ databases">
        <title>Description and genome-wide analysis of Profundicola chukchiensis gen. nov., sp. nov., marine bacteria isolated from bottom sediments of the Chukchi Sea.</title>
        <authorList>
            <person name="Romanenko L."/>
            <person name="Otstavnykh N."/>
            <person name="Kurilenko V."/>
            <person name="Eremeev V."/>
            <person name="Velansky P."/>
            <person name="Mikhailov V."/>
            <person name="Isaeva M."/>
        </authorList>
    </citation>
    <scope>NUCLEOTIDE SEQUENCE</scope>
    <source>
        <strain evidence="10">KMM 9713</strain>
    </source>
</reference>
<dbReference type="AlphaFoldDB" id="A0A9X4MYT4"/>
<protein>
    <submittedName>
        <fullName evidence="10">Mechanosensitive ion channel family protein</fullName>
    </submittedName>
</protein>
<dbReference type="GO" id="GO:0005886">
    <property type="term" value="C:plasma membrane"/>
    <property type="evidence" value="ECO:0007669"/>
    <property type="project" value="UniProtKB-SubCell"/>
</dbReference>
<comment type="subcellular location">
    <subcellularLocation>
        <location evidence="1">Cell membrane</location>
        <topology evidence="1">Multi-pass membrane protein</topology>
    </subcellularLocation>
</comment>
<dbReference type="PANTHER" id="PTHR30221">
    <property type="entry name" value="SMALL-CONDUCTANCE MECHANOSENSITIVE CHANNEL"/>
    <property type="match status" value="1"/>
</dbReference>
<dbReference type="Gene3D" id="2.30.30.60">
    <property type="match status" value="1"/>
</dbReference>
<feature type="transmembrane region" description="Helical" evidence="7">
    <location>
        <begin position="13"/>
        <end position="34"/>
    </location>
</feature>
<evidence type="ECO:0000259" key="9">
    <source>
        <dbReference type="Pfam" id="PF21082"/>
    </source>
</evidence>
<evidence type="ECO:0000256" key="6">
    <source>
        <dbReference type="ARBA" id="ARBA00023136"/>
    </source>
</evidence>
<dbReference type="SUPFAM" id="SSF82689">
    <property type="entry name" value="Mechanosensitive channel protein MscS (YggB), C-terminal domain"/>
    <property type="match status" value="1"/>
</dbReference>
<evidence type="ECO:0000256" key="3">
    <source>
        <dbReference type="ARBA" id="ARBA00022475"/>
    </source>
</evidence>
<evidence type="ECO:0000256" key="7">
    <source>
        <dbReference type="SAM" id="Phobius"/>
    </source>
</evidence>
<dbReference type="InterPro" id="IPR006685">
    <property type="entry name" value="MscS_channel_2nd"/>
</dbReference>
<dbReference type="InterPro" id="IPR023408">
    <property type="entry name" value="MscS_beta-dom_sf"/>
</dbReference>
<feature type="transmembrane region" description="Helical" evidence="7">
    <location>
        <begin position="133"/>
        <end position="153"/>
    </location>
</feature>
<comment type="similarity">
    <text evidence="2">Belongs to the MscS (TC 1.A.23) family.</text>
</comment>
<keyword evidence="4 7" id="KW-0812">Transmembrane</keyword>
<evidence type="ECO:0000313" key="10">
    <source>
        <dbReference type="EMBL" id="MDG4946638.1"/>
    </source>
</evidence>